<dbReference type="Proteomes" id="UP000494165">
    <property type="component" value="Unassembled WGS sequence"/>
</dbReference>
<reference evidence="1 2" key="1">
    <citation type="submission" date="2020-04" db="EMBL/GenBank/DDBJ databases">
        <authorList>
            <person name="Alioto T."/>
            <person name="Alioto T."/>
            <person name="Gomez Garrido J."/>
        </authorList>
    </citation>
    <scope>NUCLEOTIDE SEQUENCE [LARGE SCALE GENOMIC DNA]</scope>
</reference>
<sequence>MASSSRILSRIPNFQKSFEKDKKVDLAESAVFKNVNFGSEDQKLKYLESFRFINSAFPFFIKEEHHAMASSEMKEGQGEYWGHAIHFLLSNKAHGFPLWNEFEEQMRSVDASFSCKPHVSAKTTNSAFEHYFEKSANNFNNALDFLMQDSKSGFLKSSHKLKQLFDANRLDLIEDHERGILGETYILNYYTEFVEVFSEASSWIVNTFNISPKPFVDDFNGTFDDNLYPDFVQLPIEYVKKFVVELGKTREFLSSYSTLILRRTQVFSCDFQKRILDIVLNCIDTHLQIENFENEKDDVLRDWQVVQYLLPCFVASYLNICESEPPVDESFKKWYYNFIDNLIE</sequence>
<keyword evidence="2" id="KW-1185">Reference proteome</keyword>
<dbReference type="EMBL" id="CADEPI010000290">
    <property type="protein sequence ID" value="CAB3382982.1"/>
    <property type="molecule type" value="Genomic_DNA"/>
</dbReference>
<gene>
    <name evidence="1" type="ORF">CLODIP_2_CD01227</name>
</gene>
<proteinExistence type="predicted"/>
<name>A0A8S1DH74_9INSE</name>
<dbReference type="AlphaFoldDB" id="A0A8S1DH74"/>
<organism evidence="1 2">
    <name type="scientific">Cloeon dipterum</name>
    <dbReference type="NCBI Taxonomy" id="197152"/>
    <lineage>
        <taxon>Eukaryota</taxon>
        <taxon>Metazoa</taxon>
        <taxon>Ecdysozoa</taxon>
        <taxon>Arthropoda</taxon>
        <taxon>Hexapoda</taxon>
        <taxon>Insecta</taxon>
        <taxon>Pterygota</taxon>
        <taxon>Palaeoptera</taxon>
        <taxon>Ephemeroptera</taxon>
        <taxon>Pisciforma</taxon>
        <taxon>Baetidae</taxon>
        <taxon>Cloeon</taxon>
    </lineage>
</organism>
<accession>A0A8S1DH74</accession>
<comment type="caution">
    <text evidence="1">The sequence shown here is derived from an EMBL/GenBank/DDBJ whole genome shotgun (WGS) entry which is preliminary data.</text>
</comment>
<evidence type="ECO:0000313" key="2">
    <source>
        <dbReference type="Proteomes" id="UP000494165"/>
    </source>
</evidence>
<evidence type="ECO:0000313" key="1">
    <source>
        <dbReference type="EMBL" id="CAB3382982.1"/>
    </source>
</evidence>
<protein>
    <submittedName>
        <fullName evidence="1">Uncharacterized protein</fullName>
    </submittedName>
</protein>